<dbReference type="Proteomes" id="UP000053831">
    <property type="component" value="Unassembled WGS sequence"/>
</dbReference>
<feature type="compositionally biased region" description="Low complexity" evidence="1">
    <location>
        <begin position="47"/>
        <end position="60"/>
    </location>
</feature>
<evidence type="ECO:0000313" key="4">
    <source>
        <dbReference type="Proteomes" id="UP000053831"/>
    </source>
</evidence>
<accession>A0A0M9VRS4</accession>
<feature type="compositionally biased region" description="Basic and acidic residues" evidence="1">
    <location>
        <begin position="85"/>
        <end position="97"/>
    </location>
</feature>
<dbReference type="PANTHER" id="PTHR11216">
    <property type="entry name" value="EH DOMAIN"/>
    <property type="match status" value="1"/>
</dbReference>
<dbReference type="InterPro" id="IPR000261">
    <property type="entry name" value="EH_dom"/>
</dbReference>
<feature type="compositionally biased region" description="Pro residues" evidence="1">
    <location>
        <begin position="32"/>
        <end position="46"/>
    </location>
</feature>
<dbReference type="STRING" id="150374.A0A0M9VRS4"/>
<proteinExistence type="predicted"/>
<feature type="compositionally biased region" description="Low complexity" evidence="1">
    <location>
        <begin position="118"/>
        <end position="135"/>
    </location>
</feature>
<dbReference type="EMBL" id="LGSR01000029">
    <property type="protein sequence ID" value="KOS16909.1"/>
    <property type="molecule type" value="Genomic_DNA"/>
</dbReference>
<dbReference type="SUPFAM" id="SSF47473">
    <property type="entry name" value="EF-hand"/>
    <property type="match status" value="1"/>
</dbReference>
<feature type="region of interest" description="Disordered" evidence="1">
    <location>
        <begin position="20"/>
        <end position="97"/>
    </location>
</feature>
<comment type="caution">
    <text evidence="3">The sequence shown here is derived from an EMBL/GenBank/DDBJ whole genome shotgun (WGS) entry which is preliminary data.</text>
</comment>
<evidence type="ECO:0000259" key="2">
    <source>
        <dbReference type="PROSITE" id="PS50031"/>
    </source>
</evidence>
<name>A0A0M9VRS4_ESCWE</name>
<feature type="domain" description="EH" evidence="2">
    <location>
        <begin position="127"/>
        <end position="202"/>
    </location>
</feature>
<keyword evidence="4" id="KW-1185">Reference proteome</keyword>
<dbReference type="CDD" id="cd00052">
    <property type="entry name" value="EH"/>
    <property type="match status" value="1"/>
</dbReference>
<dbReference type="OrthoDB" id="10045710at2759"/>
<dbReference type="Gene3D" id="1.10.238.10">
    <property type="entry name" value="EF-hand"/>
    <property type="match status" value="1"/>
</dbReference>
<sequence length="224" mass="25140">MAGGDAQRLESLTSAIVAGSLASGRAGQQQRPAPPRPAAPPPPPLPVRQLQTLRRPASASAEEEAERAGRRAHHPKIRTGRHAHHEGSRGKWREEMTARERKRYEGLWASNRGYLIRPRQQPQPQPQQQQQQQSQRDGRADPAECVANVVVREIWKRSRLPADELAEIWDLVDRRGEGMLGRQEFVVGTWLVDQRLKGRKVPAKVMDSVWGSANGVILKKPRGR</sequence>
<dbReference type="InterPro" id="IPR011992">
    <property type="entry name" value="EF-hand-dom_pair"/>
</dbReference>
<reference evidence="3 4" key="1">
    <citation type="submission" date="2015-07" db="EMBL/GenBank/DDBJ databases">
        <title>The genome of the fungus Escovopsis weberi, a specialized disease agent of ant agriculture.</title>
        <authorList>
            <person name="de Man T.J."/>
            <person name="Stajich J.E."/>
            <person name="Kubicek C.P."/>
            <person name="Chenthamara K."/>
            <person name="Atanasova L."/>
            <person name="Druzhinina I.S."/>
            <person name="Birnbaum S."/>
            <person name="Barribeau S.M."/>
            <person name="Teiling C."/>
            <person name="Suen G."/>
            <person name="Currie C."/>
            <person name="Gerardo N.M."/>
        </authorList>
    </citation>
    <scope>NUCLEOTIDE SEQUENCE [LARGE SCALE GENOMIC DNA]</scope>
</reference>
<organism evidence="3 4">
    <name type="scientific">Escovopsis weberi</name>
    <dbReference type="NCBI Taxonomy" id="150374"/>
    <lineage>
        <taxon>Eukaryota</taxon>
        <taxon>Fungi</taxon>
        <taxon>Dikarya</taxon>
        <taxon>Ascomycota</taxon>
        <taxon>Pezizomycotina</taxon>
        <taxon>Sordariomycetes</taxon>
        <taxon>Hypocreomycetidae</taxon>
        <taxon>Hypocreales</taxon>
        <taxon>Hypocreaceae</taxon>
        <taxon>Escovopsis</taxon>
    </lineage>
</organism>
<feature type="region of interest" description="Disordered" evidence="1">
    <location>
        <begin position="118"/>
        <end position="142"/>
    </location>
</feature>
<dbReference type="Pfam" id="PF12763">
    <property type="entry name" value="EH"/>
    <property type="match status" value="1"/>
</dbReference>
<dbReference type="PROSITE" id="PS50031">
    <property type="entry name" value="EH"/>
    <property type="match status" value="1"/>
</dbReference>
<protein>
    <submittedName>
        <fullName evidence="3">Increased rDNA silencing protein 4</fullName>
    </submittedName>
</protein>
<dbReference type="SMART" id="SM00027">
    <property type="entry name" value="EH"/>
    <property type="match status" value="1"/>
</dbReference>
<dbReference type="GO" id="GO:0005737">
    <property type="term" value="C:cytoplasm"/>
    <property type="evidence" value="ECO:0007669"/>
    <property type="project" value="TreeGrafter"/>
</dbReference>
<feature type="compositionally biased region" description="Basic residues" evidence="1">
    <location>
        <begin position="70"/>
        <end position="84"/>
    </location>
</feature>
<gene>
    <name evidence="3" type="ORF">ESCO_004833</name>
</gene>
<dbReference type="PANTHER" id="PTHR11216:SF31">
    <property type="entry name" value="AT21416P"/>
    <property type="match status" value="1"/>
</dbReference>
<evidence type="ECO:0000313" key="3">
    <source>
        <dbReference type="EMBL" id="KOS16909.1"/>
    </source>
</evidence>
<dbReference type="AlphaFoldDB" id="A0A0M9VRS4"/>
<evidence type="ECO:0000256" key="1">
    <source>
        <dbReference type="SAM" id="MobiDB-lite"/>
    </source>
</evidence>